<name>A0A949JGN1_9ACTN</name>
<dbReference type="InterPro" id="IPR010618">
    <property type="entry name" value="RPF"/>
</dbReference>
<feature type="compositionally biased region" description="Acidic residues" evidence="3">
    <location>
        <begin position="121"/>
        <end position="131"/>
    </location>
</feature>
<evidence type="ECO:0000256" key="1">
    <source>
        <dbReference type="ARBA" id="ARBA00010830"/>
    </source>
</evidence>
<evidence type="ECO:0000256" key="3">
    <source>
        <dbReference type="SAM" id="MobiDB-lite"/>
    </source>
</evidence>
<sequence length="370" mass="38404">MRSGKGRHRRPRQAPALLVTAGVAGAGIATSLLGASGAQAVEASTWDSVAQCESGGAWSLNKENGYYGGLQLTLKSWEAYGGTEFADRPDLASRGQQIRVAEKILAAEGPRAWPACAVDSGLEEEVNEAPDLELPLPGPDKGGDEDSDDADSDDADSDDDGKGDADEDDADEDAQKPGDSDSDDSDDADDSEDADEKERPDNSDGSDSPKPPGDTSVPSPDEREQDTDPDPEHSSGAGSGSGNSDAAEEEVDNGKGAGDPSGGHDGRIGTDDPDDPTDGAAESDPGSGSGKHRGRPDPAEKDRADRSGRDDGHLVEIGDTLTSIAERHELAGGWPELYETNRPAVGEDPDHILPGQLLQLGEEDDAETSR</sequence>
<keyword evidence="6" id="KW-1185">Reference proteome</keyword>
<organism evidence="5 6">
    <name type="scientific">Streptomyces tardus</name>
    <dbReference type="NCBI Taxonomy" id="2780544"/>
    <lineage>
        <taxon>Bacteria</taxon>
        <taxon>Bacillati</taxon>
        <taxon>Actinomycetota</taxon>
        <taxon>Actinomycetes</taxon>
        <taxon>Kitasatosporales</taxon>
        <taxon>Streptomycetaceae</taxon>
        <taxon>Streptomyces</taxon>
    </lineage>
</organism>
<feature type="domain" description="LysM" evidence="4">
    <location>
        <begin position="311"/>
        <end position="360"/>
    </location>
</feature>
<dbReference type="Proteomes" id="UP000694501">
    <property type="component" value="Unassembled WGS sequence"/>
</dbReference>
<keyword evidence="2" id="KW-0378">Hydrolase</keyword>
<evidence type="ECO:0000256" key="2">
    <source>
        <dbReference type="ARBA" id="ARBA00022801"/>
    </source>
</evidence>
<evidence type="ECO:0000313" key="6">
    <source>
        <dbReference type="Proteomes" id="UP000694501"/>
    </source>
</evidence>
<feature type="compositionally biased region" description="Acidic residues" evidence="3">
    <location>
        <begin position="180"/>
        <end position="195"/>
    </location>
</feature>
<comment type="caution">
    <text evidence="5">The sequence shown here is derived from an EMBL/GenBank/DDBJ whole genome shotgun (WGS) entry which is preliminary data.</text>
</comment>
<dbReference type="CDD" id="cd00118">
    <property type="entry name" value="LysM"/>
    <property type="match status" value="1"/>
</dbReference>
<dbReference type="AlphaFoldDB" id="A0A949JGN1"/>
<accession>A0A949JGN1</accession>
<dbReference type="InterPro" id="IPR023346">
    <property type="entry name" value="Lysozyme-like_dom_sf"/>
</dbReference>
<feature type="compositionally biased region" description="Acidic residues" evidence="3">
    <location>
        <begin position="143"/>
        <end position="172"/>
    </location>
</feature>
<protein>
    <submittedName>
        <fullName evidence="5">LysM peptidoglycan-binding domain-containing protein</fullName>
    </submittedName>
</protein>
<dbReference type="Gene3D" id="3.10.350.10">
    <property type="entry name" value="LysM domain"/>
    <property type="match status" value="1"/>
</dbReference>
<feature type="compositionally biased region" description="Acidic residues" evidence="3">
    <location>
        <begin position="361"/>
        <end position="370"/>
    </location>
</feature>
<proteinExistence type="inferred from homology"/>
<dbReference type="RefSeq" id="WP_211041583.1">
    <property type="nucleotide sequence ID" value="NZ_JAELVF020000001.1"/>
</dbReference>
<dbReference type="EMBL" id="JAELVF020000001">
    <property type="protein sequence ID" value="MBU7598573.1"/>
    <property type="molecule type" value="Genomic_DNA"/>
</dbReference>
<feature type="region of interest" description="Disordered" evidence="3">
    <location>
        <begin position="339"/>
        <end position="370"/>
    </location>
</feature>
<dbReference type="GO" id="GO:0016787">
    <property type="term" value="F:hydrolase activity"/>
    <property type="evidence" value="ECO:0007669"/>
    <property type="project" value="UniProtKB-KW"/>
</dbReference>
<dbReference type="Pfam" id="PF06737">
    <property type="entry name" value="Transglycosylas"/>
    <property type="match status" value="1"/>
</dbReference>
<feature type="compositionally biased region" description="Basic and acidic residues" evidence="3">
    <location>
        <begin position="295"/>
        <end position="316"/>
    </location>
</feature>
<dbReference type="CDD" id="cd13925">
    <property type="entry name" value="RPF"/>
    <property type="match status" value="1"/>
</dbReference>
<dbReference type="InterPro" id="IPR018392">
    <property type="entry name" value="LysM"/>
</dbReference>
<dbReference type="Gene3D" id="1.10.530.10">
    <property type="match status" value="1"/>
</dbReference>
<dbReference type="SUPFAM" id="SSF53955">
    <property type="entry name" value="Lysozyme-like"/>
    <property type="match status" value="1"/>
</dbReference>
<feature type="region of interest" description="Disordered" evidence="3">
    <location>
        <begin position="119"/>
        <end position="317"/>
    </location>
</feature>
<gene>
    <name evidence="5" type="ORF">JGS22_013355</name>
</gene>
<evidence type="ECO:0000313" key="5">
    <source>
        <dbReference type="EMBL" id="MBU7598573.1"/>
    </source>
</evidence>
<dbReference type="InterPro" id="IPR036779">
    <property type="entry name" value="LysM_dom_sf"/>
</dbReference>
<evidence type="ECO:0000259" key="4">
    <source>
        <dbReference type="PROSITE" id="PS51782"/>
    </source>
</evidence>
<reference evidence="5" key="1">
    <citation type="submission" date="2021-06" db="EMBL/GenBank/DDBJ databases">
        <title>Sequencing of actinobacteria type strains.</title>
        <authorList>
            <person name="Nguyen G.-S."/>
            <person name="Wentzel A."/>
        </authorList>
    </citation>
    <scope>NUCLEOTIDE SEQUENCE</scope>
    <source>
        <strain evidence="5">P38-E01</strain>
    </source>
</reference>
<dbReference type="PROSITE" id="PS51782">
    <property type="entry name" value="LYSM"/>
    <property type="match status" value="1"/>
</dbReference>
<comment type="similarity">
    <text evidence="1">Belongs to the transglycosylase family. Rpf subfamily.</text>
</comment>